<evidence type="ECO:0000256" key="6">
    <source>
        <dbReference type="ARBA" id="ARBA00022679"/>
    </source>
</evidence>
<evidence type="ECO:0000256" key="7">
    <source>
        <dbReference type="ARBA" id="ARBA00022691"/>
    </source>
</evidence>
<feature type="compositionally biased region" description="Acidic residues" evidence="10">
    <location>
        <begin position="1"/>
        <end position="19"/>
    </location>
</feature>
<evidence type="ECO:0000256" key="2">
    <source>
        <dbReference type="ARBA" id="ARBA00003455"/>
    </source>
</evidence>
<evidence type="ECO:0000313" key="13">
    <source>
        <dbReference type="Proteomes" id="UP001626550"/>
    </source>
</evidence>
<feature type="domain" description="TEA" evidence="11">
    <location>
        <begin position="22"/>
        <end position="98"/>
    </location>
</feature>
<keyword evidence="6" id="KW-0808">Transferase</keyword>
<dbReference type="EC" id="2.1.1.233" evidence="4"/>
<evidence type="ECO:0000256" key="3">
    <source>
        <dbReference type="ARBA" id="ARBA00010703"/>
    </source>
</evidence>
<gene>
    <name evidence="12" type="primary">LCMT1</name>
    <name evidence="12" type="ORF">Ciccas_005835</name>
</gene>
<evidence type="ECO:0000256" key="8">
    <source>
        <dbReference type="ARBA" id="ARBA00032526"/>
    </source>
</evidence>
<protein>
    <recommendedName>
        <fullName evidence="4">[phosphatase 2A protein]-leucine-carboxy methyltransferase</fullName>
        <ecNumber evidence="4">2.1.1.233</ecNumber>
    </recommendedName>
    <alternativeName>
        <fullName evidence="8">[Phosphatase 2A protein]-leucine-carboxy methyltransferase 1</fullName>
    </alternativeName>
</protein>
<dbReference type="Proteomes" id="UP001626550">
    <property type="component" value="Unassembled WGS sequence"/>
</dbReference>
<organism evidence="12 13">
    <name type="scientific">Cichlidogyrus casuarinus</name>
    <dbReference type="NCBI Taxonomy" id="1844966"/>
    <lineage>
        <taxon>Eukaryota</taxon>
        <taxon>Metazoa</taxon>
        <taxon>Spiralia</taxon>
        <taxon>Lophotrochozoa</taxon>
        <taxon>Platyhelminthes</taxon>
        <taxon>Monogenea</taxon>
        <taxon>Monopisthocotylea</taxon>
        <taxon>Dactylogyridea</taxon>
        <taxon>Ancyrocephalidae</taxon>
        <taxon>Cichlidogyrus</taxon>
    </lineage>
</organism>
<evidence type="ECO:0000259" key="11">
    <source>
        <dbReference type="PROSITE" id="PS51088"/>
    </source>
</evidence>
<dbReference type="PANTHER" id="PTHR13600">
    <property type="entry name" value="LEUCINE CARBOXYL METHYLTRANSFERASE"/>
    <property type="match status" value="1"/>
</dbReference>
<evidence type="ECO:0000256" key="5">
    <source>
        <dbReference type="ARBA" id="ARBA00022603"/>
    </source>
</evidence>
<dbReference type="SUPFAM" id="SSF53335">
    <property type="entry name" value="S-adenosyl-L-methionine-dependent methyltransferases"/>
    <property type="match status" value="1"/>
</dbReference>
<dbReference type="PROSITE" id="PS51088">
    <property type="entry name" value="TEA_2"/>
    <property type="match status" value="1"/>
</dbReference>
<comment type="caution">
    <text evidence="12">The sequence shown here is derived from an EMBL/GenBank/DDBJ whole genome shotgun (WGS) entry which is preliminary data.</text>
</comment>
<sequence length="611" mass="70302">MDFQETENLDYDSNDDSCENSDSNREGVWSLDIEQSFHEALAIYPPCGRRKLILSDEGKMFGRNELIARYIKLRTGKTRTRKQVSSHIQVLARRRTKEFSSASSPDALHFTQFSPQLFNLKSSVPSLPDDTIFSVAISKEVPLLNSQDFYLTEIALNLSQNNLFTIKTQNENKLLLLPDILYDRCKNIDWPEQLKLNPDRRFFCSVQIPKDRLSMPVADNHILLREIASKELKEINQLVMDEFQIVVVREIFVVRINFVQIIKSRKSATESVPIIGIVLTMEVTAENPENSPYKIMLGYQTIQETNDRATQAKAYAVRKKYMKDDFIKFFCPEVPAFAPEFNRGNFMRTEGIRSIAYNFVKRFPGNCQILNLGAGSDTLYFKLAQDNLHPNRFIEIDLHDNVMRKKHETLHSLVLNNVDPQSRSLLSSERLSILPFDLTETPDSLFQKLSEHSVDFAIPTLIITECVLVYFESSISSLLIKALAKKFPLANFLSFEQVNINDKFGEIMKQNFISSGIDLMGLQHCASKESQEAKFMENDWTFATCLTINEAFSILPEPILKRIQSLEFMDEVENMKQLFDHYCFVLASNNSASNVCQLDEIKQIFINEMNR</sequence>
<accession>A0ABD2Q7I5</accession>
<dbReference type="InterPro" id="IPR007213">
    <property type="entry name" value="Ppm1/Ppm2/Tcmp"/>
</dbReference>
<dbReference type="Gene3D" id="6.10.20.40">
    <property type="entry name" value="TEA/ATTS domain"/>
    <property type="match status" value="1"/>
</dbReference>
<dbReference type="InterPro" id="IPR029063">
    <property type="entry name" value="SAM-dependent_MTases_sf"/>
</dbReference>
<dbReference type="InterPro" id="IPR038096">
    <property type="entry name" value="TEA/ATTS_sf"/>
</dbReference>
<comment type="function">
    <text evidence="2">Methylates the carboxyl group of the C-terminal leucine residue of protein phosphatase 2A catalytic subunits to form alpha-leucine ester residues.</text>
</comment>
<reference evidence="12 13" key="1">
    <citation type="submission" date="2024-11" db="EMBL/GenBank/DDBJ databases">
        <title>Adaptive evolution of stress response genes in parasites aligns with host niche diversity.</title>
        <authorList>
            <person name="Hahn C."/>
            <person name="Resl P."/>
        </authorList>
    </citation>
    <scope>NUCLEOTIDE SEQUENCE [LARGE SCALE GENOMIC DNA]</scope>
    <source>
        <strain evidence="12">EGGRZ-B1_66</strain>
        <tissue evidence="12">Body</tissue>
    </source>
</reference>
<keyword evidence="5 12" id="KW-0489">Methyltransferase</keyword>
<dbReference type="PROSITE" id="PS00554">
    <property type="entry name" value="TEA_1"/>
    <property type="match status" value="1"/>
</dbReference>
<dbReference type="AlphaFoldDB" id="A0ABD2Q7I5"/>
<evidence type="ECO:0000256" key="10">
    <source>
        <dbReference type="SAM" id="MobiDB-lite"/>
    </source>
</evidence>
<evidence type="ECO:0000256" key="4">
    <source>
        <dbReference type="ARBA" id="ARBA00012834"/>
    </source>
</evidence>
<dbReference type="PANTHER" id="PTHR13600:SF33">
    <property type="entry name" value="LEUCINE CARBOXYL METHYLTRANSFERASE 1"/>
    <property type="match status" value="1"/>
</dbReference>
<evidence type="ECO:0000256" key="1">
    <source>
        <dbReference type="ARBA" id="ARBA00000724"/>
    </source>
</evidence>
<dbReference type="GO" id="GO:0018423">
    <property type="term" value="F:protein C-terminal leucine carboxyl O-methyltransferase activity"/>
    <property type="evidence" value="ECO:0007669"/>
    <property type="project" value="UniProtKB-EC"/>
</dbReference>
<name>A0ABD2Q7I5_9PLAT</name>
<dbReference type="Pfam" id="PF04072">
    <property type="entry name" value="LCM"/>
    <property type="match status" value="1"/>
</dbReference>
<comment type="similarity">
    <text evidence="3">Belongs to the methyltransferase superfamily. LCMT family.</text>
</comment>
<dbReference type="GO" id="GO:0032259">
    <property type="term" value="P:methylation"/>
    <property type="evidence" value="ECO:0007669"/>
    <property type="project" value="UniProtKB-KW"/>
</dbReference>
<keyword evidence="13" id="KW-1185">Reference proteome</keyword>
<comment type="catalytic activity">
    <reaction evidence="1">
        <text>[phosphatase 2A protein]-C-terminal L-leucine + S-adenosyl-L-methionine = [phosphatase 2A protein]-C-terminal L-leucine methyl ester + S-adenosyl-L-homocysteine</text>
        <dbReference type="Rhea" id="RHEA:48544"/>
        <dbReference type="Rhea" id="RHEA-COMP:12134"/>
        <dbReference type="Rhea" id="RHEA-COMP:12135"/>
        <dbReference type="ChEBI" id="CHEBI:57856"/>
        <dbReference type="ChEBI" id="CHEBI:59789"/>
        <dbReference type="ChEBI" id="CHEBI:90516"/>
        <dbReference type="ChEBI" id="CHEBI:90517"/>
        <dbReference type="EC" id="2.1.1.233"/>
    </reaction>
</comment>
<keyword evidence="7" id="KW-0949">S-adenosyl-L-methionine</keyword>
<dbReference type="Pfam" id="PF01285">
    <property type="entry name" value="TEA"/>
    <property type="match status" value="1"/>
</dbReference>
<dbReference type="InterPro" id="IPR016651">
    <property type="entry name" value="LCMT1"/>
</dbReference>
<feature type="DNA-binding region" description="TEA" evidence="9">
    <location>
        <begin position="22"/>
        <end position="98"/>
    </location>
</feature>
<dbReference type="EMBL" id="JBJKFK010000729">
    <property type="protein sequence ID" value="KAL3315533.1"/>
    <property type="molecule type" value="Genomic_DNA"/>
</dbReference>
<evidence type="ECO:0000256" key="9">
    <source>
        <dbReference type="PROSITE-ProRule" id="PRU00505"/>
    </source>
</evidence>
<dbReference type="Gene3D" id="3.40.50.150">
    <property type="entry name" value="Vaccinia Virus protein VP39"/>
    <property type="match status" value="1"/>
</dbReference>
<feature type="region of interest" description="Disordered" evidence="10">
    <location>
        <begin position="1"/>
        <end position="24"/>
    </location>
</feature>
<dbReference type="SMART" id="SM00426">
    <property type="entry name" value="TEA"/>
    <property type="match status" value="1"/>
</dbReference>
<dbReference type="PRINTS" id="PR00065">
    <property type="entry name" value="TEADOMAIN"/>
</dbReference>
<dbReference type="InterPro" id="IPR000818">
    <property type="entry name" value="TEA/ATTS_dom"/>
</dbReference>
<evidence type="ECO:0000313" key="12">
    <source>
        <dbReference type="EMBL" id="KAL3315533.1"/>
    </source>
</evidence>
<proteinExistence type="inferred from homology"/>